<dbReference type="EMBL" id="JBHSQJ010000138">
    <property type="protein sequence ID" value="MFC5910878.1"/>
    <property type="molecule type" value="Genomic_DNA"/>
</dbReference>
<comment type="caution">
    <text evidence="3">The sequence shown here is derived from an EMBL/GenBank/DDBJ whole genome shotgun (WGS) entry which is preliminary data.</text>
</comment>
<dbReference type="RefSeq" id="WP_380588822.1">
    <property type="nucleotide sequence ID" value="NZ_JBHSQJ010000138.1"/>
</dbReference>
<evidence type="ECO:0000259" key="1">
    <source>
        <dbReference type="Pfam" id="PF10979"/>
    </source>
</evidence>
<feature type="domain" description="DUF7168" evidence="2">
    <location>
        <begin position="250"/>
        <end position="346"/>
    </location>
</feature>
<sequence>MGDNQHVREMVTRAVQQALEAESHRTVPARDEAASQLVAHPPLWPLVSQAALVRTDEEVASLWARNWRPADAVRAVRRAWQATETAMAVDLIAAEARRYPAAAFDRRWHEQLRELDASVWWGRDRDYLAAFAQRHRLDRFATASKLIAVLQLWRWLPRLGPVGPLPGQEQAVDLSAPLPGEPKMLGRIRALLAKAESTDFPEEAEALSAKAQELMARHSIDAALLSARSGRAETPAAIRIGIDNPYEQPKALLLDAVATANRCRAVWDKHNGHCTVVGFDPDLDAVELLYTSLLVQATTAMNHAPVQHRSRTRAFRKSFLIAYAERIRHRLTAAARSVVAAEPADLLPVLASRDAAVADETRKLFPRTRTGRALRADDPLGWAHGLAAADAANLGTSRQLRHP</sequence>
<evidence type="ECO:0000313" key="4">
    <source>
        <dbReference type="Proteomes" id="UP001596174"/>
    </source>
</evidence>
<feature type="domain" description="DUF2786" evidence="1">
    <location>
        <begin position="183"/>
        <end position="221"/>
    </location>
</feature>
<evidence type="ECO:0000313" key="3">
    <source>
        <dbReference type="EMBL" id="MFC5910878.1"/>
    </source>
</evidence>
<proteinExistence type="predicted"/>
<dbReference type="InterPro" id="IPR024498">
    <property type="entry name" value="DUF2786"/>
</dbReference>
<dbReference type="InterPro" id="IPR055592">
    <property type="entry name" value="DUF7168"/>
</dbReference>
<gene>
    <name evidence="3" type="ORF">ACFP3V_27205</name>
</gene>
<evidence type="ECO:0000259" key="2">
    <source>
        <dbReference type="Pfam" id="PF23771"/>
    </source>
</evidence>
<organism evidence="3 4">
    <name type="scientific">Streptacidiphilus monticola</name>
    <dbReference type="NCBI Taxonomy" id="2161674"/>
    <lineage>
        <taxon>Bacteria</taxon>
        <taxon>Bacillati</taxon>
        <taxon>Actinomycetota</taxon>
        <taxon>Actinomycetes</taxon>
        <taxon>Kitasatosporales</taxon>
        <taxon>Streptomycetaceae</taxon>
        <taxon>Streptacidiphilus</taxon>
    </lineage>
</organism>
<dbReference type="Pfam" id="PF10979">
    <property type="entry name" value="DUF2786"/>
    <property type="match status" value="1"/>
</dbReference>
<reference evidence="4" key="1">
    <citation type="journal article" date="2019" name="Int. J. Syst. Evol. Microbiol.">
        <title>The Global Catalogue of Microorganisms (GCM) 10K type strain sequencing project: providing services to taxonomists for standard genome sequencing and annotation.</title>
        <authorList>
            <consortium name="The Broad Institute Genomics Platform"/>
            <consortium name="The Broad Institute Genome Sequencing Center for Infectious Disease"/>
            <person name="Wu L."/>
            <person name="Ma J."/>
        </authorList>
    </citation>
    <scope>NUCLEOTIDE SEQUENCE [LARGE SCALE GENOMIC DNA]</scope>
    <source>
        <strain evidence="4">JCM 4816</strain>
    </source>
</reference>
<name>A0ABW1G9E1_9ACTN</name>
<dbReference type="Proteomes" id="UP001596174">
    <property type="component" value="Unassembled WGS sequence"/>
</dbReference>
<keyword evidence="4" id="KW-1185">Reference proteome</keyword>
<accession>A0ABW1G9E1</accession>
<protein>
    <submittedName>
        <fullName evidence="3">DUF2786 domain-containing protein</fullName>
    </submittedName>
</protein>
<dbReference type="Pfam" id="PF23771">
    <property type="entry name" value="DUF7168"/>
    <property type="match status" value="1"/>
</dbReference>